<keyword evidence="1" id="KW-0812">Transmembrane</keyword>
<organism evidence="2 3">
    <name type="scientific">Clostridium botulinum</name>
    <dbReference type="NCBI Taxonomy" id="1491"/>
    <lineage>
        <taxon>Bacteria</taxon>
        <taxon>Bacillati</taxon>
        <taxon>Bacillota</taxon>
        <taxon>Clostridia</taxon>
        <taxon>Eubacteriales</taxon>
        <taxon>Clostridiaceae</taxon>
        <taxon>Clostridium</taxon>
    </lineage>
</organism>
<accession>A0A846IA36</accession>
<feature type="transmembrane region" description="Helical" evidence="1">
    <location>
        <begin position="6"/>
        <end position="26"/>
    </location>
</feature>
<feature type="transmembrane region" description="Helical" evidence="1">
    <location>
        <begin position="193"/>
        <end position="215"/>
    </location>
</feature>
<comment type="caution">
    <text evidence="2">The sequence shown here is derived from an EMBL/GenBank/DDBJ whole genome shotgun (WGS) entry which is preliminary data.</text>
</comment>
<feature type="transmembrane region" description="Helical" evidence="1">
    <location>
        <begin position="140"/>
        <end position="156"/>
    </location>
</feature>
<dbReference type="Proteomes" id="UP000473887">
    <property type="component" value="Unassembled WGS sequence"/>
</dbReference>
<sequence>MLIFNLKGELLITIWYYKVVSINYSYMGDFYMSKLNKYIELIFVGIVTALLYYFTYMFQIGYLSYYNIPSSFAEISLPIMIRIMIFLFFITTFFLLSIQGMFSFLIDRFPKRVSNDVRILSILLLCVLYLSSLSVKYHKISVLLVFLVLLTILKRYQIYKKCKQKYVKEEKSDKNTPLFFENIMKNYPSVYNILLYMIIIMFIGNFVQIIGGLIAEFNPNEVEININNRKAVVVSEYKSKLIIKYKKANSSKLEDGFNIVDIKDNFKMILKEEKGVFNIAPF</sequence>
<evidence type="ECO:0000256" key="1">
    <source>
        <dbReference type="SAM" id="Phobius"/>
    </source>
</evidence>
<keyword evidence="1" id="KW-0472">Membrane</keyword>
<proteinExistence type="predicted"/>
<protein>
    <submittedName>
        <fullName evidence="2">Uncharacterized protein</fullName>
    </submittedName>
</protein>
<feature type="transmembrane region" description="Helical" evidence="1">
    <location>
        <begin position="117"/>
        <end position="134"/>
    </location>
</feature>
<dbReference type="AlphaFoldDB" id="A0A846IA36"/>
<keyword evidence="1" id="KW-1133">Transmembrane helix</keyword>
<reference evidence="2 3" key="1">
    <citation type="submission" date="2019-02" db="EMBL/GenBank/DDBJ databases">
        <title>Genome sequencing of Clostridium botulinum clinical isolates.</title>
        <authorList>
            <person name="Brunt J."/>
            <person name="Van Vliet A.H.M."/>
            <person name="Stringer S.C."/>
            <person name="Grant K.A."/>
            <person name="Carter A.C."/>
            <person name="Peck M.W."/>
        </authorList>
    </citation>
    <scope>NUCLEOTIDE SEQUENCE [LARGE SCALE GENOMIC DNA]</scope>
    <source>
        <strain evidence="2 3">H142660711</strain>
    </source>
</reference>
<dbReference type="EMBL" id="SGKC01000036">
    <property type="protein sequence ID" value="NEZ93347.1"/>
    <property type="molecule type" value="Genomic_DNA"/>
</dbReference>
<feature type="transmembrane region" description="Helical" evidence="1">
    <location>
        <begin position="38"/>
        <end position="59"/>
    </location>
</feature>
<name>A0A846IA36_CLOBO</name>
<feature type="transmembrane region" description="Helical" evidence="1">
    <location>
        <begin position="79"/>
        <end position="105"/>
    </location>
</feature>
<evidence type="ECO:0000313" key="2">
    <source>
        <dbReference type="EMBL" id="NEZ93347.1"/>
    </source>
</evidence>
<gene>
    <name evidence="2" type="ORF">EXM69_15685</name>
</gene>
<evidence type="ECO:0000313" key="3">
    <source>
        <dbReference type="Proteomes" id="UP000473887"/>
    </source>
</evidence>